<proteinExistence type="predicted"/>
<name>A0A1I1NI46_9ACTN</name>
<dbReference type="STRING" id="574651.SAMN04487968_11733"/>
<evidence type="ECO:0000313" key="1">
    <source>
        <dbReference type="EMBL" id="SFC97207.1"/>
    </source>
</evidence>
<protein>
    <submittedName>
        <fullName evidence="1">Uncharacterized protein</fullName>
    </submittedName>
</protein>
<accession>A0A1I1NI46</accession>
<evidence type="ECO:0000313" key="2">
    <source>
        <dbReference type="Proteomes" id="UP000198832"/>
    </source>
</evidence>
<gene>
    <name evidence="1" type="ORF">SAMN04487968_11733</name>
</gene>
<dbReference type="Proteomes" id="UP000198832">
    <property type="component" value="Unassembled WGS sequence"/>
</dbReference>
<dbReference type="RefSeq" id="WP_091126400.1">
    <property type="nucleotide sequence ID" value="NZ_FOLB01000017.1"/>
</dbReference>
<organism evidence="1 2">
    <name type="scientific">Nocardioides terrae</name>
    <dbReference type="NCBI Taxonomy" id="574651"/>
    <lineage>
        <taxon>Bacteria</taxon>
        <taxon>Bacillati</taxon>
        <taxon>Actinomycetota</taxon>
        <taxon>Actinomycetes</taxon>
        <taxon>Propionibacteriales</taxon>
        <taxon>Nocardioidaceae</taxon>
        <taxon>Nocardioides</taxon>
    </lineage>
</organism>
<dbReference type="EMBL" id="FOLB01000017">
    <property type="protein sequence ID" value="SFC97207.1"/>
    <property type="molecule type" value="Genomic_DNA"/>
</dbReference>
<sequence length="97" mass="10701">MNRTDELDRLYGLLVALGENHAAAPEPDLMDAFAIVADRHQPTTLMLPQEQDNDTLMSLAARLLLHLAETATVLGEALDMYDAWTLVTSVIENRGKP</sequence>
<keyword evidence="2" id="KW-1185">Reference proteome</keyword>
<reference evidence="1 2" key="1">
    <citation type="submission" date="2016-10" db="EMBL/GenBank/DDBJ databases">
        <authorList>
            <person name="de Groot N.N."/>
        </authorList>
    </citation>
    <scope>NUCLEOTIDE SEQUENCE [LARGE SCALE GENOMIC DNA]</scope>
    <source>
        <strain evidence="1 2">CGMCC 1.7056</strain>
    </source>
</reference>
<dbReference type="AlphaFoldDB" id="A0A1I1NI46"/>